<accession>A0ABW6CWW6</accession>
<evidence type="ECO:0000313" key="2">
    <source>
        <dbReference type="Proteomes" id="UP001598130"/>
    </source>
</evidence>
<gene>
    <name evidence="1" type="ORF">OCL97_20815</name>
</gene>
<dbReference type="RefSeq" id="WP_377371646.1">
    <property type="nucleotide sequence ID" value="NZ_JAOTJD010000056.1"/>
</dbReference>
<protein>
    <recommendedName>
        <fullName evidence="3">AbiEi antitoxin C-terminal domain-containing protein</fullName>
    </recommendedName>
</protein>
<dbReference type="Proteomes" id="UP001598130">
    <property type="component" value="Unassembled WGS sequence"/>
</dbReference>
<name>A0ABW6CWW6_9CAUL</name>
<evidence type="ECO:0000313" key="1">
    <source>
        <dbReference type="EMBL" id="MFD3266392.1"/>
    </source>
</evidence>
<dbReference type="EMBL" id="JAOTJD010000056">
    <property type="protein sequence ID" value="MFD3266392.1"/>
    <property type="molecule type" value="Genomic_DNA"/>
</dbReference>
<comment type="caution">
    <text evidence="1">The sequence shown here is derived from an EMBL/GenBank/DDBJ whole genome shotgun (WGS) entry which is preliminary data.</text>
</comment>
<evidence type="ECO:0008006" key="3">
    <source>
        <dbReference type="Google" id="ProtNLM"/>
    </source>
</evidence>
<reference evidence="1 2" key="1">
    <citation type="submission" date="2022-09" db="EMBL/GenBank/DDBJ databases">
        <title>New species of Phenylobacterium.</title>
        <authorList>
            <person name="Mieszkin S."/>
        </authorList>
    </citation>
    <scope>NUCLEOTIDE SEQUENCE [LARGE SCALE GENOMIC DNA]</scope>
    <source>
        <strain evidence="1 2">HK31-G</strain>
    </source>
</reference>
<keyword evidence="2" id="KW-1185">Reference proteome</keyword>
<sequence length="264" mass="28125">MPRQRSAPFFSDAPVFDRAEYARAIGRAPADKVVSSMLAQHLKAGNIRRVARGVFASVPKHANAETWSVDRFLAGSRLRPGGVIAYHSALELQGYAYSESFDLQVVAPGQPGVLAANGFTCRFIKAPAPYGDADLATVDRLGQPVRATALECTIADLFDRPDLAGGADELISSLDLVGRLDPDRLIDRLAALGNATAAGAAGWWLERRQEQLGAPAGALDRLEALAPKQNRYALGAAPGAGRLASRWRVILPDAVIDARFEGLA</sequence>
<organism evidence="1 2">
    <name type="scientific">Phenylobacterium ferrooxidans</name>
    <dbReference type="NCBI Taxonomy" id="2982689"/>
    <lineage>
        <taxon>Bacteria</taxon>
        <taxon>Pseudomonadati</taxon>
        <taxon>Pseudomonadota</taxon>
        <taxon>Alphaproteobacteria</taxon>
        <taxon>Caulobacterales</taxon>
        <taxon>Caulobacteraceae</taxon>
        <taxon>Phenylobacterium</taxon>
    </lineage>
</organism>
<proteinExistence type="predicted"/>